<evidence type="ECO:0000256" key="1">
    <source>
        <dbReference type="ARBA" id="ARBA00004651"/>
    </source>
</evidence>
<dbReference type="InterPro" id="IPR052159">
    <property type="entry name" value="Competence_DNA_uptake"/>
</dbReference>
<evidence type="ECO:0000256" key="5">
    <source>
        <dbReference type="ARBA" id="ARBA00023136"/>
    </source>
</evidence>
<evidence type="ECO:0000259" key="10">
    <source>
        <dbReference type="SMART" id="SM00849"/>
    </source>
</evidence>
<dbReference type="EMBL" id="LT840184">
    <property type="protein sequence ID" value="SMF88657.1"/>
    <property type="molecule type" value="Genomic_DNA"/>
</dbReference>
<dbReference type="InterPro" id="IPR035681">
    <property type="entry name" value="ComA-like_MBL"/>
</dbReference>
<dbReference type="PANTHER" id="PTHR30619">
    <property type="entry name" value="DNA INTERNALIZATION/COMPETENCE PROTEIN COMEC/REC2"/>
    <property type="match status" value="1"/>
</dbReference>
<dbReference type="AlphaFoldDB" id="A0A1X7HL92"/>
<dbReference type="GO" id="GO:0005886">
    <property type="term" value="C:plasma membrane"/>
    <property type="evidence" value="ECO:0007669"/>
    <property type="project" value="UniProtKB-SubCell"/>
</dbReference>
<dbReference type="InterPro" id="IPR004477">
    <property type="entry name" value="ComEC_N"/>
</dbReference>
<evidence type="ECO:0000256" key="9">
    <source>
        <dbReference type="SAM" id="Phobius"/>
    </source>
</evidence>
<dbReference type="InterPro" id="IPR025405">
    <property type="entry name" value="DUF4131"/>
</dbReference>
<feature type="transmembrane region" description="Helical" evidence="9">
    <location>
        <begin position="484"/>
        <end position="502"/>
    </location>
</feature>
<evidence type="ECO:0000313" key="12">
    <source>
        <dbReference type="Proteomes" id="UP000192940"/>
    </source>
</evidence>
<keyword evidence="12" id="KW-1185">Reference proteome</keyword>
<comment type="catalytic activity">
    <reaction evidence="6">
        <text>3',5'-cyclic CMP + H2O = CMP + H(+)</text>
        <dbReference type="Rhea" id="RHEA:72675"/>
        <dbReference type="ChEBI" id="CHEBI:15377"/>
        <dbReference type="ChEBI" id="CHEBI:15378"/>
        <dbReference type="ChEBI" id="CHEBI:58003"/>
        <dbReference type="ChEBI" id="CHEBI:60377"/>
    </reaction>
    <physiologicalReaction direction="left-to-right" evidence="6">
        <dbReference type="Rhea" id="RHEA:72676"/>
    </physiologicalReaction>
</comment>
<sequence>MTQRPLLAFTICWVLGSGAACMYSGWQLTLIVTGIAILLVVPFLLGAAGPLFIGCMVASLLVSSGYWEWNDTRNVSRLQSLMQKSTNEDDPIPVSAEGVIVSPVKVDGDRADFVLSVRATNSHTGIKEEVQVQVKLLTEVETQTAVEWKRGDFVQITGELKKPGTARNFDGFDYRQYLRTKEIHWLLKVKGIQNITVRQPDEWKLSHVLRWNDEVRQYLGHRIEQLFSGVHTGYMKGLIIGDRGDLNPDTFAEFSRLGLTHILAISGMHVAVFVGALLFIFSLCRLTRETSLTAVMVFLPFYVLLTGASPSIIRAGIMGMIGLYAARRGLLKDGMHILCAAALLMLLWNPYFLVDVSFQLSFLVTAGLMVFVPKLMPFLSFMPRWLAGTLGVTVAAQLVSFPLTIYYFNQFSLLSVLANLLMVPLISMIVLPMGTVALILSWVWLTGAKWIAGMTEWLNMFTFSVVEWMNGSPVFVTIWPSPGLWWIVSYFIVLYLMLYVWGRKKRLDQALSGAVDETVPLSGEEPPGRSAAHRNDNWGGSGHSVQYRTAEWLRSIGLHRLAGVFEHFGSGTAVAVLIGLFFLLLYNGYHGPIKQGGGSVQFLDVGQGDSILVSTPEGKHILIDAGGTTNFKKEKDAWKVRSRPFEVGASVVVPLLKKRGIHSMDMVMVSHNHQDHFGGLQAVLEEIPVKEIIFNGTLAESEAFEKLLKTAVKQDIPVYQADSGTVYRPDTSTEFLFLNAGIDGREQNEEKDTLPVVKDQNHESLVFELVMNEARFLFTGDADAKAEQRILTEHADRIAERSKIHPLDVLKVGHHGSKTSTTDSWLKVWKPASAVISAGVDNMYGHPHPDVVQRIQRNDSLVYRTDLHGEIQMKISRKGEIDVRTRLTSDD</sequence>
<accession>A0A1X7HL92</accession>
<comment type="catalytic activity">
    <reaction evidence="8">
        <text>3',5'-cyclic UMP + H2O = UMP + H(+)</text>
        <dbReference type="Rhea" id="RHEA:70575"/>
        <dbReference type="ChEBI" id="CHEBI:15377"/>
        <dbReference type="ChEBI" id="CHEBI:15378"/>
        <dbReference type="ChEBI" id="CHEBI:57865"/>
        <dbReference type="ChEBI" id="CHEBI:184387"/>
    </reaction>
    <physiologicalReaction direction="left-to-right" evidence="8">
        <dbReference type="Rhea" id="RHEA:70576"/>
    </physiologicalReaction>
</comment>
<feature type="domain" description="Metallo-beta-lactamase" evidence="10">
    <location>
        <begin position="607"/>
        <end position="840"/>
    </location>
</feature>
<comment type="function">
    <text evidence="7">Counteracts the endogenous Pycsar antiviral defense system. Phosphodiesterase that enables metal-dependent hydrolysis of host cyclic nucleotide Pycsar defense signals such as cCMP and cUMP.</text>
</comment>
<dbReference type="STRING" id="1313296.SAMN05661091_4361"/>
<dbReference type="NCBIfam" id="TIGR00360">
    <property type="entry name" value="ComEC_N-term"/>
    <property type="match status" value="1"/>
</dbReference>
<dbReference type="Pfam" id="PF13567">
    <property type="entry name" value="DUF4131"/>
    <property type="match status" value="1"/>
</dbReference>
<dbReference type="CDD" id="cd07731">
    <property type="entry name" value="ComA-like_MBL-fold"/>
    <property type="match status" value="1"/>
</dbReference>
<name>A0A1X7HL92_9BACL</name>
<keyword evidence="5 9" id="KW-0472">Membrane</keyword>
<dbReference type="Gene3D" id="3.60.15.10">
    <property type="entry name" value="Ribonuclease Z/Hydroxyacylglutathione hydrolase-like"/>
    <property type="match status" value="1"/>
</dbReference>
<evidence type="ECO:0000256" key="2">
    <source>
        <dbReference type="ARBA" id="ARBA00022475"/>
    </source>
</evidence>
<dbReference type="SMART" id="SM00849">
    <property type="entry name" value="Lactamase_B"/>
    <property type="match status" value="1"/>
</dbReference>
<proteinExistence type="predicted"/>
<dbReference type="RefSeq" id="WP_244563160.1">
    <property type="nucleotide sequence ID" value="NZ_LT840184.1"/>
</dbReference>
<evidence type="ECO:0000256" key="6">
    <source>
        <dbReference type="ARBA" id="ARBA00034221"/>
    </source>
</evidence>
<dbReference type="PANTHER" id="PTHR30619:SF1">
    <property type="entry name" value="RECOMBINATION PROTEIN 2"/>
    <property type="match status" value="1"/>
</dbReference>
<feature type="transmembrane region" description="Helical" evidence="9">
    <location>
        <begin position="30"/>
        <end position="63"/>
    </location>
</feature>
<feature type="transmembrane region" description="Helical" evidence="9">
    <location>
        <begin position="360"/>
        <end position="379"/>
    </location>
</feature>
<organism evidence="11 12">
    <name type="scientific">Paenibacillus uliginis N3/975</name>
    <dbReference type="NCBI Taxonomy" id="1313296"/>
    <lineage>
        <taxon>Bacteria</taxon>
        <taxon>Bacillati</taxon>
        <taxon>Bacillota</taxon>
        <taxon>Bacilli</taxon>
        <taxon>Bacillales</taxon>
        <taxon>Paenibacillaceae</taxon>
        <taxon>Paenibacillus</taxon>
    </lineage>
</organism>
<dbReference type="Pfam" id="PF00753">
    <property type="entry name" value="Lactamase_B"/>
    <property type="match status" value="1"/>
</dbReference>
<evidence type="ECO:0000256" key="3">
    <source>
        <dbReference type="ARBA" id="ARBA00022692"/>
    </source>
</evidence>
<dbReference type="InterPro" id="IPR001279">
    <property type="entry name" value="Metallo-B-lactamas"/>
</dbReference>
<dbReference type="Proteomes" id="UP000192940">
    <property type="component" value="Chromosome I"/>
</dbReference>
<evidence type="ECO:0000313" key="11">
    <source>
        <dbReference type="EMBL" id="SMF88657.1"/>
    </source>
</evidence>
<dbReference type="Pfam" id="PF03772">
    <property type="entry name" value="Competence"/>
    <property type="match status" value="1"/>
</dbReference>
<comment type="subcellular location">
    <subcellularLocation>
        <location evidence="1">Cell membrane</location>
        <topology evidence="1">Multi-pass membrane protein</topology>
    </subcellularLocation>
</comment>
<protein>
    <submittedName>
        <fullName evidence="11">Competence protein ComEC</fullName>
    </submittedName>
</protein>
<evidence type="ECO:0000256" key="4">
    <source>
        <dbReference type="ARBA" id="ARBA00022989"/>
    </source>
</evidence>
<dbReference type="PROSITE" id="PS51257">
    <property type="entry name" value="PROKAR_LIPOPROTEIN"/>
    <property type="match status" value="1"/>
</dbReference>
<feature type="transmembrane region" description="Helical" evidence="9">
    <location>
        <begin position="386"/>
        <end position="408"/>
    </location>
</feature>
<keyword evidence="4 9" id="KW-1133">Transmembrane helix</keyword>
<evidence type="ECO:0000256" key="8">
    <source>
        <dbReference type="ARBA" id="ARBA00048505"/>
    </source>
</evidence>
<feature type="transmembrane region" description="Helical" evidence="9">
    <location>
        <begin position="420"/>
        <end position="445"/>
    </location>
</feature>
<gene>
    <name evidence="11" type="ORF">SAMN05661091_4361</name>
</gene>
<keyword evidence="2" id="KW-1003">Cell membrane</keyword>
<keyword evidence="3 9" id="KW-0812">Transmembrane</keyword>
<feature type="transmembrane region" description="Helical" evidence="9">
    <location>
        <begin position="564"/>
        <end position="586"/>
    </location>
</feature>
<feature type="transmembrane region" description="Helical" evidence="9">
    <location>
        <begin position="457"/>
        <end position="478"/>
    </location>
</feature>
<feature type="transmembrane region" description="Helical" evidence="9">
    <location>
        <begin position="337"/>
        <end position="354"/>
    </location>
</feature>
<feature type="transmembrane region" description="Helical" evidence="9">
    <location>
        <begin position="301"/>
        <end position="325"/>
    </location>
</feature>
<reference evidence="11 12" key="1">
    <citation type="submission" date="2017-04" db="EMBL/GenBank/DDBJ databases">
        <authorList>
            <person name="Afonso C.L."/>
            <person name="Miller P.J."/>
            <person name="Scott M.A."/>
            <person name="Spackman E."/>
            <person name="Goraichik I."/>
            <person name="Dimitrov K.M."/>
            <person name="Suarez D.L."/>
            <person name="Swayne D.E."/>
        </authorList>
    </citation>
    <scope>NUCLEOTIDE SEQUENCE [LARGE SCALE GENOMIC DNA]</scope>
    <source>
        <strain evidence="11 12">N3/975</strain>
    </source>
</reference>
<dbReference type="InterPro" id="IPR036866">
    <property type="entry name" value="RibonucZ/Hydroxyglut_hydro"/>
</dbReference>
<evidence type="ECO:0000256" key="7">
    <source>
        <dbReference type="ARBA" id="ARBA00034301"/>
    </source>
</evidence>
<feature type="transmembrane region" description="Helical" evidence="9">
    <location>
        <begin position="262"/>
        <end position="281"/>
    </location>
</feature>
<dbReference type="SUPFAM" id="SSF56281">
    <property type="entry name" value="Metallo-hydrolase/oxidoreductase"/>
    <property type="match status" value="1"/>
</dbReference>